<sequence>MILTMVERKTRFLLTKKIWGKSAELIQKAALQLMENQGIEQFKSLTTDNGSEFALPSQIEEQTSSVDVFFAYAFASWEKGTNERHNGMLREFVPKGCSLRNLRYQELQLYTEAINERPRRILNYATPKECLESEINRIDAA</sequence>
<dbReference type="SUPFAM" id="SSF53098">
    <property type="entry name" value="Ribonuclease H-like"/>
    <property type="match status" value="1"/>
</dbReference>
<gene>
    <name evidence="2" type="ORF">SAMN04489868_1427</name>
</gene>
<dbReference type="NCBIfam" id="NF033563">
    <property type="entry name" value="transpos_IS30"/>
    <property type="match status" value="1"/>
</dbReference>
<dbReference type="PANTHER" id="PTHR10948:SF23">
    <property type="entry name" value="TRANSPOSASE INSI FOR INSERTION SEQUENCE ELEMENT IS30A-RELATED"/>
    <property type="match status" value="1"/>
</dbReference>
<dbReference type="InterPro" id="IPR053392">
    <property type="entry name" value="Transposase_IS30-like"/>
</dbReference>
<dbReference type="Proteomes" id="UP000198668">
    <property type="component" value="Unassembled WGS sequence"/>
</dbReference>
<dbReference type="InterPro" id="IPR012337">
    <property type="entry name" value="RNaseH-like_sf"/>
</dbReference>
<dbReference type="GO" id="GO:0015074">
    <property type="term" value="P:DNA integration"/>
    <property type="evidence" value="ECO:0007669"/>
    <property type="project" value="InterPro"/>
</dbReference>
<keyword evidence="3" id="KW-1185">Reference proteome</keyword>
<feature type="domain" description="Integrase catalytic" evidence="1">
    <location>
        <begin position="1"/>
        <end position="135"/>
    </location>
</feature>
<evidence type="ECO:0000313" key="3">
    <source>
        <dbReference type="Proteomes" id="UP000198668"/>
    </source>
</evidence>
<dbReference type="GO" id="GO:0003676">
    <property type="term" value="F:nucleic acid binding"/>
    <property type="evidence" value="ECO:0007669"/>
    <property type="project" value="InterPro"/>
</dbReference>
<dbReference type="InterPro" id="IPR051917">
    <property type="entry name" value="Transposase-Integrase"/>
</dbReference>
<evidence type="ECO:0000259" key="1">
    <source>
        <dbReference type="PROSITE" id="PS50994"/>
    </source>
</evidence>
<dbReference type="InterPro" id="IPR036397">
    <property type="entry name" value="RNaseH_sf"/>
</dbReference>
<dbReference type="PANTHER" id="PTHR10948">
    <property type="entry name" value="TRANSPOSASE"/>
    <property type="match status" value="1"/>
</dbReference>
<reference evidence="2 3" key="1">
    <citation type="submission" date="2016-10" db="EMBL/GenBank/DDBJ databases">
        <authorList>
            <person name="de Groot N.N."/>
        </authorList>
    </citation>
    <scope>NUCLEOTIDE SEQUENCE [LARGE SCALE GENOMIC DNA]</scope>
    <source>
        <strain evidence="2 3">DSM 27630</strain>
    </source>
</reference>
<dbReference type="GO" id="GO:0004803">
    <property type="term" value="F:transposase activity"/>
    <property type="evidence" value="ECO:0007669"/>
    <property type="project" value="TreeGrafter"/>
</dbReference>
<organism evidence="2 3">
    <name type="scientific">Pisciglobus halotolerans</name>
    <dbReference type="NCBI Taxonomy" id="745365"/>
    <lineage>
        <taxon>Bacteria</taxon>
        <taxon>Bacillati</taxon>
        <taxon>Bacillota</taxon>
        <taxon>Bacilli</taxon>
        <taxon>Lactobacillales</taxon>
        <taxon>Carnobacteriaceae</taxon>
    </lineage>
</organism>
<accession>A0A1I3DKP3</accession>
<dbReference type="AlphaFoldDB" id="A0A1I3DKP3"/>
<dbReference type="GO" id="GO:0032196">
    <property type="term" value="P:transposition"/>
    <property type="evidence" value="ECO:0007669"/>
    <property type="project" value="TreeGrafter"/>
</dbReference>
<name>A0A1I3DKP3_9LACT</name>
<dbReference type="EMBL" id="FOQE01000042">
    <property type="protein sequence ID" value="SFH87314.1"/>
    <property type="molecule type" value="Genomic_DNA"/>
</dbReference>
<protein>
    <recommendedName>
        <fullName evidence="1">Integrase catalytic domain-containing protein</fullName>
    </recommendedName>
</protein>
<dbReference type="PROSITE" id="PS50994">
    <property type="entry name" value="INTEGRASE"/>
    <property type="match status" value="1"/>
</dbReference>
<proteinExistence type="predicted"/>
<dbReference type="InterPro" id="IPR001584">
    <property type="entry name" value="Integrase_cat-core"/>
</dbReference>
<dbReference type="Gene3D" id="3.30.420.10">
    <property type="entry name" value="Ribonuclease H-like superfamily/Ribonuclease H"/>
    <property type="match status" value="1"/>
</dbReference>
<dbReference type="GO" id="GO:0005829">
    <property type="term" value="C:cytosol"/>
    <property type="evidence" value="ECO:0007669"/>
    <property type="project" value="TreeGrafter"/>
</dbReference>
<evidence type="ECO:0000313" key="2">
    <source>
        <dbReference type="EMBL" id="SFH87314.1"/>
    </source>
</evidence>